<name>A0AAV2LUR1_KNICA</name>
<sequence>MEETGAPGGNQSTWRKPEHLEETGAPHRSTWRKPEHLEETGAHEGNRSTWRKSEHLEETGAPGGNQSTWRKPEHLEETGAPGGNLHGHGEKRQSPHRKTRGGIKPTVVGNQAEFAK</sequence>
<feature type="region of interest" description="Disordered" evidence="1">
    <location>
        <begin position="1"/>
        <end position="116"/>
    </location>
</feature>
<organism evidence="2 3">
    <name type="scientific">Knipowitschia caucasica</name>
    <name type="common">Caucasian dwarf goby</name>
    <name type="synonym">Pomatoschistus caucasicus</name>
    <dbReference type="NCBI Taxonomy" id="637954"/>
    <lineage>
        <taxon>Eukaryota</taxon>
        <taxon>Metazoa</taxon>
        <taxon>Chordata</taxon>
        <taxon>Craniata</taxon>
        <taxon>Vertebrata</taxon>
        <taxon>Euteleostomi</taxon>
        <taxon>Actinopterygii</taxon>
        <taxon>Neopterygii</taxon>
        <taxon>Teleostei</taxon>
        <taxon>Neoteleostei</taxon>
        <taxon>Acanthomorphata</taxon>
        <taxon>Gobiaria</taxon>
        <taxon>Gobiiformes</taxon>
        <taxon>Gobioidei</taxon>
        <taxon>Gobiidae</taxon>
        <taxon>Gobiinae</taxon>
        <taxon>Knipowitschia</taxon>
    </lineage>
</organism>
<dbReference type="Proteomes" id="UP001497482">
    <property type="component" value="Chromosome 4"/>
</dbReference>
<evidence type="ECO:0000256" key="1">
    <source>
        <dbReference type="SAM" id="MobiDB-lite"/>
    </source>
</evidence>
<evidence type="ECO:0000313" key="3">
    <source>
        <dbReference type="Proteomes" id="UP001497482"/>
    </source>
</evidence>
<dbReference type="AlphaFoldDB" id="A0AAV2LUR1"/>
<evidence type="ECO:0000313" key="2">
    <source>
        <dbReference type="EMBL" id="CAL1604811.1"/>
    </source>
</evidence>
<feature type="compositionally biased region" description="Basic and acidic residues" evidence="1">
    <location>
        <begin position="15"/>
        <end position="25"/>
    </location>
</feature>
<feature type="compositionally biased region" description="Basic and acidic residues" evidence="1">
    <location>
        <begin position="32"/>
        <end position="58"/>
    </location>
</feature>
<reference evidence="2 3" key="1">
    <citation type="submission" date="2024-04" db="EMBL/GenBank/DDBJ databases">
        <authorList>
            <person name="Waldvogel A.-M."/>
            <person name="Schoenle A."/>
        </authorList>
    </citation>
    <scope>NUCLEOTIDE SEQUENCE [LARGE SCALE GENOMIC DNA]</scope>
</reference>
<dbReference type="EMBL" id="OZ035826">
    <property type="protein sequence ID" value="CAL1604811.1"/>
    <property type="molecule type" value="Genomic_DNA"/>
</dbReference>
<accession>A0AAV2LUR1</accession>
<proteinExistence type="predicted"/>
<keyword evidence="3" id="KW-1185">Reference proteome</keyword>
<protein>
    <submittedName>
        <fullName evidence="2">Uncharacterized protein</fullName>
    </submittedName>
</protein>
<gene>
    <name evidence="2" type="ORF">KC01_LOCUS32265</name>
</gene>